<protein>
    <recommendedName>
        <fullName evidence="2">F5/8 type C domain-containing protein</fullName>
    </recommendedName>
</protein>
<keyword evidence="4" id="KW-1185">Reference proteome</keyword>
<name>A0ABQ5QRK4_9ACTN</name>
<dbReference type="Proteomes" id="UP001144280">
    <property type="component" value="Unassembled WGS sequence"/>
</dbReference>
<evidence type="ECO:0000313" key="4">
    <source>
        <dbReference type="Proteomes" id="UP001144280"/>
    </source>
</evidence>
<evidence type="ECO:0000259" key="2">
    <source>
        <dbReference type="PROSITE" id="PS50022"/>
    </source>
</evidence>
<reference evidence="3" key="1">
    <citation type="submission" date="2022-12" db="EMBL/GenBank/DDBJ databases">
        <title>New Phytohabitans aurantiacus sp. RD004123 nov., an actinomycete isolated from soil.</title>
        <authorList>
            <person name="Triningsih D.W."/>
            <person name="Harunari E."/>
            <person name="Igarashi Y."/>
        </authorList>
    </citation>
    <scope>NUCLEOTIDE SEQUENCE</scope>
    <source>
        <strain evidence="3">RD004123</strain>
    </source>
</reference>
<dbReference type="Pfam" id="PF00754">
    <property type="entry name" value="F5_F8_type_C"/>
    <property type="match status" value="1"/>
</dbReference>
<feature type="domain" description="F5/8 type C" evidence="2">
    <location>
        <begin position="124"/>
        <end position="221"/>
    </location>
</feature>
<organism evidence="3 4">
    <name type="scientific">Phytohabitans aurantiacus</name>
    <dbReference type="NCBI Taxonomy" id="3016789"/>
    <lineage>
        <taxon>Bacteria</taxon>
        <taxon>Bacillati</taxon>
        <taxon>Actinomycetota</taxon>
        <taxon>Actinomycetes</taxon>
        <taxon>Micromonosporales</taxon>
        <taxon>Micromonosporaceae</taxon>
    </lineage>
</organism>
<feature type="compositionally biased region" description="Low complexity" evidence="1">
    <location>
        <begin position="1"/>
        <end position="12"/>
    </location>
</feature>
<proteinExistence type="predicted"/>
<dbReference type="RefSeq" id="WP_281893720.1">
    <property type="nucleotide sequence ID" value="NZ_BSDI01000007.1"/>
</dbReference>
<accession>A0ABQ5QRK4</accession>
<dbReference type="EMBL" id="BSDI01000007">
    <property type="protein sequence ID" value="GLH96492.1"/>
    <property type="molecule type" value="Genomic_DNA"/>
</dbReference>
<comment type="caution">
    <text evidence="3">The sequence shown here is derived from an EMBL/GenBank/DDBJ whole genome shotgun (WGS) entry which is preliminary data.</text>
</comment>
<sequence length="221" mass="23217">MDTQVSARSAHAYSRRRDGVDASATAVRTPTGVAGFTTLPDGTAVYATSGLAAGEGRLNVYNLSMPGVPGLDGSRTFTWSGGSTDLAGGGDGGVDELRFPAVSGRYVRMYGVRAANQYGFSIWEMSVHNGASANLATGRPVSASSADPNFPATQTVDGDPNTRWAVAVDQRTQPGWLTVDLGSTQPIDRVTVNWEAAYATHYRVEVSNDGQNWQTAAQVPA</sequence>
<dbReference type="SUPFAM" id="SSF49785">
    <property type="entry name" value="Galactose-binding domain-like"/>
    <property type="match status" value="1"/>
</dbReference>
<dbReference type="InterPro" id="IPR008979">
    <property type="entry name" value="Galactose-bd-like_sf"/>
</dbReference>
<evidence type="ECO:0000256" key="1">
    <source>
        <dbReference type="SAM" id="MobiDB-lite"/>
    </source>
</evidence>
<evidence type="ECO:0000313" key="3">
    <source>
        <dbReference type="EMBL" id="GLH96492.1"/>
    </source>
</evidence>
<dbReference type="InterPro" id="IPR000421">
    <property type="entry name" value="FA58C"/>
</dbReference>
<gene>
    <name evidence="3" type="ORF">Pa4123_17660</name>
</gene>
<dbReference type="PROSITE" id="PS50022">
    <property type="entry name" value="FA58C_3"/>
    <property type="match status" value="1"/>
</dbReference>
<feature type="region of interest" description="Disordered" evidence="1">
    <location>
        <begin position="1"/>
        <end position="24"/>
    </location>
</feature>
<dbReference type="Gene3D" id="2.60.120.260">
    <property type="entry name" value="Galactose-binding domain-like"/>
    <property type="match status" value="2"/>
</dbReference>